<dbReference type="PROSITE" id="PS51257">
    <property type="entry name" value="PROKAR_LIPOPROTEIN"/>
    <property type="match status" value="1"/>
</dbReference>
<dbReference type="EMBL" id="JACOOK010000001">
    <property type="protein sequence ID" value="MBC5615914.1"/>
    <property type="molecule type" value="Genomic_DNA"/>
</dbReference>
<dbReference type="RefSeq" id="WP_101571283.1">
    <property type="nucleotide sequence ID" value="NZ_JACOOK010000001.1"/>
</dbReference>
<comment type="caution">
    <text evidence="2">The sequence shown here is derived from an EMBL/GenBank/DDBJ whole genome shotgun (WGS) entry which is preliminary data.</text>
</comment>
<proteinExistence type="predicted"/>
<dbReference type="Pfam" id="PF18942">
    <property type="entry name" value="DUF5689"/>
    <property type="match status" value="1"/>
</dbReference>
<dbReference type="InterPro" id="IPR043744">
    <property type="entry name" value="DUF5689"/>
</dbReference>
<evidence type="ECO:0000313" key="3">
    <source>
        <dbReference type="Proteomes" id="UP000636891"/>
    </source>
</evidence>
<keyword evidence="3" id="KW-1185">Reference proteome</keyword>
<organism evidence="2 3">
    <name type="scientific">Alistipes hominis</name>
    <dbReference type="NCBI Taxonomy" id="2763015"/>
    <lineage>
        <taxon>Bacteria</taxon>
        <taxon>Pseudomonadati</taxon>
        <taxon>Bacteroidota</taxon>
        <taxon>Bacteroidia</taxon>
        <taxon>Bacteroidales</taxon>
        <taxon>Rikenellaceae</taxon>
        <taxon>Alistipes</taxon>
    </lineage>
</organism>
<gene>
    <name evidence="2" type="ORF">H8S08_02615</name>
</gene>
<accession>A0ABR7CJS5</accession>
<reference evidence="2 3" key="1">
    <citation type="submission" date="2020-08" db="EMBL/GenBank/DDBJ databases">
        <title>Genome public.</title>
        <authorList>
            <person name="Liu C."/>
            <person name="Sun Q."/>
        </authorList>
    </citation>
    <scope>NUCLEOTIDE SEQUENCE [LARGE SCALE GENOMIC DNA]</scope>
    <source>
        <strain evidence="2 3">New-7</strain>
    </source>
</reference>
<evidence type="ECO:0000259" key="1">
    <source>
        <dbReference type="Pfam" id="PF18942"/>
    </source>
</evidence>
<feature type="domain" description="DUF5689" evidence="1">
    <location>
        <begin position="38"/>
        <end position="266"/>
    </location>
</feature>
<protein>
    <recommendedName>
        <fullName evidence="1">DUF5689 domain-containing protein</fullName>
    </recommendedName>
</protein>
<dbReference type="Proteomes" id="UP000636891">
    <property type="component" value="Unassembled WGS sequence"/>
</dbReference>
<name>A0ABR7CJS5_9BACT</name>
<evidence type="ECO:0000313" key="2">
    <source>
        <dbReference type="EMBL" id="MBC5615914.1"/>
    </source>
</evidence>
<sequence length="269" mass="28330">MNGFIKIWIGCAAALLAAGCGYDDFGEPHPADETAPLPNMSVATLRERCAVGPVAFSGSGVVLSGYVTTSDRADNFYRTLMLEDNSGAVEVCAGLYDLHNDYPVGCRLTLSADGLTAALDDGLLRIGLRGGSATEPVAPMESPAIVRRHLLRTGETILPTALPTTIAGLNDDRIGCLVRIARLCLDTPSDTTWAVPAAVSADGTPRSALLKFRCGADSVYVYTSGYASFAGERVPHGPVSVTGILLPGKVGGRRVYELKMRDLNDVQVD</sequence>